<evidence type="ECO:0000256" key="7">
    <source>
        <dbReference type="ARBA" id="ARBA00023170"/>
    </source>
</evidence>
<evidence type="ECO:0000256" key="2">
    <source>
        <dbReference type="ARBA" id="ARBA00022475"/>
    </source>
</evidence>
<dbReference type="InterPro" id="IPR038550">
    <property type="entry name" value="GPCR_3_9-Cys_sf"/>
</dbReference>
<keyword evidence="7" id="KW-0675">Receptor</keyword>
<evidence type="ECO:0000259" key="11">
    <source>
        <dbReference type="PROSITE" id="PS50259"/>
    </source>
</evidence>
<evidence type="ECO:0000313" key="13">
    <source>
        <dbReference type="Proteomes" id="UP000092124"/>
    </source>
</evidence>
<keyword evidence="6 10" id="KW-0472">Membrane</keyword>
<feature type="domain" description="G-protein coupled receptors family 3 profile" evidence="11">
    <location>
        <begin position="34"/>
        <end position="137"/>
    </location>
</feature>
<evidence type="ECO:0000256" key="3">
    <source>
        <dbReference type="ARBA" id="ARBA00022692"/>
    </source>
</evidence>
<gene>
    <name evidence="12" type="ORF">A6R68_13925</name>
</gene>
<reference evidence="12 13" key="1">
    <citation type="submission" date="2016-06" db="EMBL/GenBank/DDBJ databases">
        <title>The Draft Genome Sequence and Annotation of the Desert Woodrat Neotoma lepida.</title>
        <authorList>
            <person name="Campbell M."/>
            <person name="Oakeson K.F."/>
            <person name="Yandell M."/>
            <person name="Halpert J.R."/>
            <person name="Dearing D."/>
        </authorList>
    </citation>
    <scope>NUCLEOTIDE SEQUENCE [LARGE SCALE GENOMIC DNA]</scope>
    <source>
        <strain evidence="12">417</strain>
        <tissue evidence="12">Liver</tissue>
    </source>
</reference>
<dbReference type="InterPro" id="IPR000337">
    <property type="entry name" value="GPCR_3"/>
</dbReference>
<evidence type="ECO:0000256" key="9">
    <source>
        <dbReference type="ARBA" id="ARBA00023224"/>
    </source>
</evidence>
<organism evidence="12 13">
    <name type="scientific">Neotoma lepida</name>
    <name type="common">Desert woodrat</name>
    <dbReference type="NCBI Taxonomy" id="56216"/>
    <lineage>
        <taxon>Eukaryota</taxon>
        <taxon>Metazoa</taxon>
        <taxon>Chordata</taxon>
        <taxon>Craniata</taxon>
        <taxon>Vertebrata</taxon>
        <taxon>Euteleostomi</taxon>
        <taxon>Mammalia</taxon>
        <taxon>Eutheria</taxon>
        <taxon>Euarchontoglires</taxon>
        <taxon>Glires</taxon>
        <taxon>Rodentia</taxon>
        <taxon>Myomorpha</taxon>
        <taxon>Muroidea</taxon>
        <taxon>Cricetidae</taxon>
        <taxon>Neotominae</taxon>
        <taxon>Neotoma</taxon>
    </lineage>
</organism>
<name>A0A1A6H1K3_NEOLE</name>
<dbReference type="PANTHER" id="PTHR24061">
    <property type="entry name" value="CALCIUM-SENSING RECEPTOR-RELATED"/>
    <property type="match status" value="1"/>
</dbReference>
<feature type="transmembrane region" description="Helical" evidence="10">
    <location>
        <begin position="71"/>
        <end position="92"/>
    </location>
</feature>
<dbReference type="PROSITE" id="PS50259">
    <property type="entry name" value="G_PROTEIN_RECEP_F3_4"/>
    <property type="match status" value="1"/>
</dbReference>
<dbReference type="InterPro" id="IPR000068">
    <property type="entry name" value="GPCR_3_Ca_sens_rcpt-rel"/>
</dbReference>
<keyword evidence="4 10" id="KW-1133">Transmembrane helix</keyword>
<dbReference type="AlphaFoldDB" id="A0A1A6H1K3"/>
<evidence type="ECO:0000313" key="12">
    <source>
        <dbReference type="EMBL" id="OBS71497.1"/>
    </source>
</evidence>
<protein>
    <recommendedName>
        <fullName evidence="11">G-protein coupled receptors family 3 profile domain-containing protein</fullName>
    </recommendedName>
</protein>
<keyword evidence="3 10" id="KW-0812">Transmembrane</keyword>
<feature type="transmembrane region" description="Helical" evidence="10">
    <location>
        <begin position="37"/>
        <end position="59"/>
    </location>
</feature>
<dbReference type="GO" id="GO:0005886">
    <property type="term" value="C:plasma membrane"/>
    <property type="evidence" value="ECO:0007669"/>
    <property type="project" value="UniProtKB-SubCell"/>
</dbReference>
<keyword evidence="9" id="KW-0807">Transducer</keyword>
<feature type="transmembrane region" description="Helical" evidence="10">
    <location>
        <begin position="104"/>
        <end position="128"/>
    </location>
</feature>
<dbReference type="PRINTS" id="PR00248">
    <property type="entry name" value="GPCRMGR"/>
</dbReference>
<comment type="caution">
    <text evidence="12">The sequence shown here is derived from an EMBL/GenBank/DDBJ whole genome shotgun (WGS) entry which is preliminary data.</text>
</comment>
<evidence type="ECO:0000256" key="5">
    <source>
        <dbReference type="ARBA" id="ARBA00023040"/>
    </source>
</evidence>
<feature type="non-terminal residue" evidence="12">
    <location>
        <position position="137"/>
    </location>
</feature>
<evidence type="ECO:0000256" key="8">
    <source>
        <dbReference type="ARBA" id="ARBA00023180"/>
    </source>
</evidence>
<evidence type="ECO:0000256" key="6">
    <source>
        <dbReference type="ARBA" id="ARBA00023136"/>
    </source>
</evidence>
<evidence type="ECO:0000256" key="4">
    <source>
        <dbReference type="ARBA" id="ARBA00022989"/>
    </source>
</evidence>
<sequence>VDKCVRCPEDQYANREQGQCIHKAVIFLNYEDPLGMALASMALCFSAFTAAILGVFVKHHDTPIVKANNRNLSYILLISIICCFLCSLLFIGHPNSATCILQQITFGVAFTVAVSTVLAKTVTVLLAFTVTAPGKKT</sequence>
<dbReference type="Gene3D" id="2.10.50.30">
    <property type="entry name" value="GPCR, family 3, nine cysteines domain"/>
    <property type="match status" value="1"/>
</dbReference>
<dbReference type="EMBL" id="LZPO01056889">
    <property type="protein sequence ID" value="OBS71497.1"/>
    <property type="molecule type" value="Genomic_DNA"/>
</dbReference>
<feature type="non-terminal residue" evidence="12">
    <location>
        <position position="1"/>
    </location>
</feature>
<keyword evidence="8" id="KW-0325">Glycoprotein</keyword>
<keyword evidence="5" id="KW-0297">G-protein coupled receptor</keyword>
<comment type="subcellular location">
    <subcellularLocation>
        <location evidence="1">Cell membrane</location>
        <topology evidence="1">Multi-pass membrane protein</topology>
    </subcellularLocation>
</comment>
<dbReference type="STRING" id="56216.A0A1A6H1K3"/>
<dbReference type="Pfam" id="PF00003">
    <property type="entry name" value="7tm_3"/>
    <property type="match status" value="1"/>
</dbReference>
<proteinExistence type="predicted"/>
<dbReference type="OrthoDB" id="5984008at2759"/>
<dbReference type="GO" id="GO:0004930">
    <property type="term" value="F:G protein-coupled receptor activity"/>
    <property type="evidence" value="ECO:0007669"/>
    <property type="project" value="UniProtKB-KW"/>
</dbReference>
<dbReference type="PANTHER" id="PTHR24061:SF545">
    <property type="entry name" value="VOMERONASAL 2, RECEPTOR 118-RELATED"/>
    <property type="match status" value="1"/>
</dbReference>
<keyword evidence="2" id="KW-1003">Cell membrane</keyword>
<evidence type="ECO:0000256" key="10">
    <source>
        <dbReference type="SAM" id="Phobius"/>
    </source>
</evidence>
<evidence type="ECO:0000256" key="1">
    <source>
        <dbReference type="ARBA" id="ARBA00004651"/>
    </source>
</evidence>
<keyword evidence="13" id="KW-1185">Reference proteome</keyword>
<dbReference type="InterPro" id="IPR017978">
    <property type="entry name" value="GPCR_3_C"/>
</dbReference>
<dbReference type="Proteomes" id="UP000092124">
    <property type="component" value="Unassembled WGS sequence"/>
</dbReference>
<accession>A0A1A6H1K3</accession>